<comment type="caution">
    <text evidence="1">The sequence shown here is derived from an EMBL/GenBank/DDBJ whole genome shotgun (WGS) entry which is preliminary data.</text>
</comment>
<organism evidence="1 2">
    <name type="scientific">Sphingomonas oryzagri</name>
    <dbReference type="NCBI Taxonomy" id="3042314"/>
    <lineage>
        <taxon>Bacteria</taxon>
        <taxon>Pseudomonadati</taxon>
        <taxon>Pseudomonadota</taxon>
        <taxon>Alphaproteobacteria</taxon>
        <taxon>Sphingomonadales</taxon>
        <taxon>Sphingomonadaceae</taxon>
        <taxon>Sphingomonas</taxon>
    </lineage>
</organism>
<keyword evidence="2" id="KW-1185">Reference proteome</keyword>
<dbReference type="EMBL" id="JARYGZ010000001">
    <property type="protein sequence ID" value="MDH7638958.1"/>
    <property type="molecule type" value="Genomic_DNA"/>
</dbReference>
<sequence length="160" mass="16501">MPETTVTRADLQKITNDPKVLRWLESLAGIGKSNSDAIAGLTDATQGITAATALTLSNNAALDNERVFTPDPAVFTATDGGPGGQYGITLVYLITLNGGFACTFNLAADTNLDLPPSGQVMTTDFQFPGPYADDVAAAAAGVAVNAAYRKTGGSMAWRVS</sequence>
<dbReference type="RefSeq" id="WP_281044230.1">
    <property type="nucleotide sequence ID" value="NZ_JARYGZ010000001.1"/>
</dbReference>
<evidence type="ECO:0000313" key="2">
    <source>
        <dbReference type="Proteomes" id="UP001160625"/>
    </source>
</evidence>
<proteinExistence type="predicted"/>
<protein>
    <submittedName>
        <fullName evidence="1">Uncharacterized protein</fullName>
    </submittedName>
</protein>
<reference evidence="1" key="1">
    <citation type="submission" date="2023-04" db="EMBL/GenBank/DDBJ databases">
        <title>Sphingomonas sp. MAHUQ-71 isolated from rice field.</title>
        <authorList>
            <person name="Huq M.A."/>
        </authorList>
    </citation>
    <scope>NUCLEOTIDE SEQUENCE</scope>
    <source>
        <strain evidence="1">MAHUQ-71</strain>
    </source>
</reference>
<gene>
    <name evidence="1" type="ORF">QGN17_09470</name>
</gene>
<dbReference type="Proteomes" id="UP001160625">
    <property type="component" value="Unassembled WGS sequence"/>
</dbReference>
<accession>A0ABT6N2D8</accession>
<name>A0ABT6N2D8_9SPHN</name>
<evidence type="ECO:0000313" key="1">
    <source>
        <dbReference type="EMBL" id="MDH7638958.1"/>
    </source>
</evidence>